<dbReference type="OrthoDB" id="5428890at2759"/>
<reference evidence="2" key="1">
    <citation type="journal article" date="2020" name="Stud. Mycol.">
        <title>101 Dothideomycetes genomes: a test case for predicting lifestyles and emergence of pathogens.</title>
        <authorList>
            <person name="Haridas S."/>
            <person name="Albert R."/>
            <person name="Binder M."/>
            <person name="Bloem J."/>
            <person name="Labutti K."/>
            <person name="Salamov A."/>
            <person name="Andreopoulos B."/>
            <person name="Baker S."/>
            <person name="Barry K."/>
            <person name="Bills G."/>
            <person name="Bluhm B."/>
            <person name="Cannon C."/>
            <person name="Castanera R."/>
            <person name="Culley D."/>
            <person name="Daum C."/>
            <person name="Ezra D."/>
            <person name="Gonzalez J."/>
            <person name="Henrissat B."/>
            <person name="Kuo A."/>
            <person name="Liang C."/>
            <person name="Lipzen A."/>
            <person name="Lutzoni F."/>
            <person name="Magnuson J."/>
            <person name="Mondo S."/>
            <person name="Nolan M."/>
            <person name="Ohm R."/>
            <person name="Pangilinan J."/>
            <person name="Park H.-J."/>
            <person name="Ramirez L."/>
            <person name="Alfaro M."/>
            <person name="Sun H."/>
            <person name="Tritt A."/>
            <person name="Yoshinaga Y."/>
            <person name="Zwiers L.-H."/>
            <person name="Turgeon B."/>
            <person name="Goodwin S."/>
            <person name="Spatafora J."/>
            <person name="Crous P."/>
            <person name="Grigoriev I."/>
        </authorList>
    </citation>
    <scope>NUCLEOTIDE SEQUENCE</scope>
    <source>
        <strain evidence="2">CBS 113818</strain>
    </source>
</reference>
<sequence>MALLLREVSVQDFQQLSQCIWNWEFCGHCSGDKACLTATCSWSRARRLDYFWDRYRDVTEAYVPELSSATPALTSHHDLLEVIRSIRTHPNWNREQLMQHNFVDGVEDTASCAAVSDQSRAMNIAASLLFLTNCGTPLECAEFLEDDSPSFSWRGNLTASAFVDEAYPAYVHPYFDRGSDSFKAPDVLSRLAATRLVRLGLKFEPTNDLRSHLRLDHARRTIQVFHGSAVLKETLLATREDLTDCAMPRAIALEALDNIHQVLFPANRKSYALLHSLTSKHGFDKDLLHYESAQYRREDDQETSYEYFGIRLAEIYDEIQNPTPHGRLENWLERKSGTRYMLLATMIGVFIAVILGFLSLGVAMFQAWVAYQQWKHPVKET</sequence>
<accession>A0A6A6ZTJ3</accession>
<protein>
    <submittedName>
        <fullName evidence="2">Uncharacterized protein</fullName>
    </submittedName>
</protein>
<evidence type="ECO:0000256" key="1">
    <source>
        <dbReference type="SAM" id="Phobius"/>
    </source>
</evidence>
<keyword evidence="1" id="KW-0812">Transmembrane</keyword>
<evidence type="ECO:0000313" key="3">
    <source>
        <dbReference type="Proteomes" id="UP000799424"/>
    </source>
</evidence>
<gene>
    <name evidence="2" type="ORF">CC86DRAFT_355267</name>
</gene>
<dbReference type="Proteomes" id="UP000799424">
    <property type="component" value="Unassembled WGS sequence"/>
</dbReference>
<dbReference type="EMBL" id="MU006231">
    <property type="protein sequence ID" value="KAF2823929.1"/>
    <property type="molecule type" value="Genomic_DNA"/>
</dbReference>
<keyword evidence="1" id="KW-1133">Transmembrane helix</keyword>
<proteinExistence type="predicted"/>
<keyword evidence="1" id="KW-0472">Membrane</keyword>
<dbReference type="AlphaFoldDB" id="A0A6A6ZTJ3"/>
<organism evidence="2 3">
    <name type="scientific">Ophiobolus disseminans</name>
    <dbReference type="NCBI Taxonomy" id="1469910"/>
    <lineage>
        <taxon>Eukaryota</taxon>
        <taxon>Fungi</taxon>
        <taxon>Dikarya</taxon>
        <taxon>Ascomycota</taxon>
        <taxon>Pezizomycotina</taxon>
        <taxon>Dothideomycetes</taxon>
        <taxon>Pleosporomycetidae</taxon>
        <taxon>Pleosporales</taxon>
        <taxon>Pleosporineae</taxon>
        <taxon>Phaeosphaeriaceae</taxon>
        <taxon>Ophiobolus</taxon>
    </lineage>
</organism>
<name>A0A6A6ZTJ3_9PLEO</name>
<keyword evidence="3" id="KW-1185">Reference proteome</keyword>
<feature type="transmembrane region" description="Helical" evidence="1">
    <location>
        <begin position="340"/>
        <end position="371"/>
    </location>
</feature>
<evidence type="ECO:0000313" key="2">
    <source>
        <dbReference type="EMBL" id="KAF2823929.1"/>
    </source>
</evidence>